<proteinExistence type="predicted"/>
<evidence type="ECO:0000256" key="1">
    <source>
        <dbReference type="SAM" id="MobiDB-lite"/>
    </source>
</evidence>
<feature type="region of interest" description="Disordered" evidence="1">
    <location>
        <begin position="157"/>
        <end position="347"/>
    </location>
</feature>
<dbReference type="Proteomes" id="UP001057375">
    <property type="component" value="Unassembled WGS sequence"/>
</dbReference>
<comment type="caution">
    <text evidence="2">The sequence shown here is derived from an EMBL/GenBank/DDBJ whole genome shotgun (WGS) entry which is preliminary data.</text>
</comment>
<accession>A0ABQ5L051</accession>
<dbReference type="EMBL" id="BQXS01011386">
    <property type="protein sequence ID" value="GKT37104.1"/>
    <property type="molecule type" value="Genomic_DNA"/>
</dbReference>
<organism evidence="2 3">
    <name type="scientific">Aduncisulcus paluster</name>
    <dbReference type="NCBI Taxonomy" id="2918883"/>
    <lineage>
        <taxon>Eukaryota</taxon>
        <taxon>Metamonada</taxon>
        <taxon>Carpediemonas-like organisms</taxon>
        <taxon>Aduncisulcus</taxon>
    </lineage>
</organism>
<sequence>MSIDFKAFTFEVQKILETALKSYKEIVVKYHNAATVTLGLPDETPSSEISIKDLTSKCDCTPLDLFQVAEACIFLKRIKGEYPKTISSIVKREFLSNMSGNTVKTILATFPPEELCSYLPIIRDEAIRDPLVFLAISRLLDNQDSFEKLPRPQWKEEELERLIPKKKKSPSRETEGSSQPLTQPSQHLSQPIEVVRSQSVEHESESESESEEVIAVSNPLPPSSRKLRTSHDVVIPSVEVEKEEEEKGVESKKKEKKKEEKKRKEEKKSSEHKKKEGKKHSKDQKKKKQEEEEKGVESKKKEKKKEEKKRKEEKKSSEHKKKEGKKHSKDQKKKKRDKDKKKKSKKE</sequence>
<reference evidence="2" key="1">
    <citation type="submission" date="2022-03" db="EMBL/GenBank/DDBJ databases">
        <title>Draft genome sequence of Aduncisulcus paluster, a free-living microaerophilic Fornicata.</title>
        <authorList>
            <person name="Yuyama I."/>
            <person name="Kume K."/>
            <person name="Tamura T."/>
            <person name="Inagaki Y."/>
            <person name="Hashimoto T."/>
        </authorList>
    </citation>
    <scope>NUCLEOTIDE SEQUENCE</scope>
    <source>
        <strain evidence="2">NY0171</strain>
    </source>
</reference>
<evidence type="ECO:0000313" key="2">
    <source>
        <dbReference type="EMBL" id="GKT37104.1"/>
    </source>
</evidence>
<evidence type="ECO:0000313" key="3">
    <source>
        <dbReference type="Proteomes" id="UP001057375"/>
    </source>
</evidence>
<feature type="compositionally biased region" description="Basic residues" evidence="1">
    <location>
        <begin position="317"/>
        <end position="347"/>
    </location>
</feature>
<feature type="compositionally biased region" description="Basic and acidic residues" evidence="1">
    <location>
        <begin position="288"/>
        <end position="300"/>
    </location>
</feature>
<keyword evidence="3" id="KW-1185">Reference proteome</keyword>
<feature type="compositionally biased region" description="Polar residues" evidence="1">
    <location>
        <begin position="176"/>
        <end position="189"/>
    </location>
</feature>
<gene>
    <name evidence="2" type="ORF">ADUPG1_009954</name>
</gene>
<protein>
    <submittedName>
        <fullName evidence="2">Uncharacterized protein</fullName>
    </submittedName>
</protein>
<name>A0ABQ5L051_9EUKA</name>
<feature type="compositionally biased region" description="Basic residues" evidence="1">
    <location>
        <begin position="270"/>
        <end position="287"/>
    </location>
</feature>